<gene>
    <name evidence="1" type="ORF">CY34DRAFT_807158</name>
</gene>
<keyword evidence="2" id="KW-1185">Reference proteome</keyword>
<evidence type="ECO:0000313" key="1">
    <source>
        <dbReference type="EMBL" id="KIK40479.1"/>
    </source>
</evidence>
<proteinExistence type="predicted"/>
<name>A0A0D0AR48_9AGAM</name>
<reference evidence="1 2" key="1">
    <citation type="submission" date="2014-04" db="EMBL/GenBank/DDBJ databases">
        <authorList>
            <consortium name="DOE Joint Genome Institute"/>
            <person name="Kuo A."/>
            <person name="Ruytinx J."/>
            <person name="Rineau F."/>
            <person name="Colpaert J."/>
            <person name="Kohler A."/>
            <person name="Nagy L.G."/>
            <person name="Floudas D."/>
            <person name="Copeland A."/>
            <person name="Barry K.W."/>
            <person name="Cichocki N."/>
            <person name="Veneault-Fourrey C."/>
            <person name="LaButti K."/>
            <person name="Lindquist E.A."/>
            <person name="Lipzen A."/>
            <person name="Lundell T."/>
            <person name="Morin E."/>
            <person name="Murat C."/>
            <person name="Sun H."/>
            <person name="Tunlid A."/>
            <person name="Henrissat B."/>
            <person name="Grigoriev I.V."/>
            <person name="Hibbett D.S."/>
            <person name="Martin F."/>
            <person name="Nordberg H.P."/>
            <person name="Cantor M.N."/>
            <person name="Hua S.X."/>
        </authorList>
    </citation>
    <scope>NUCLEOTIDE SEQUENCE [LARGE SCALE GENOMIC DNA]</scope>
    <source>
        <strain evidence="1 2">UH-Slu-Lm8-n1</strain>
    </source>
</reference>
<evidence type="ECO:0000313" key="2">
    <source>
        <dbReference type="Proteomes" id="UP000054485"/>
    </source>
</evidence>
<reference evidence="2" key="2">
    <citation type="submission" date="2015-01" db="EMBL/GenBank/DDBJ databases">
        <title>Evolutionary Origins and Diversification of the Mycorrhizal Mutualists.</title>
        <authorList>
            <consortium name="DOE Joint Genome Institute"/>
            <consortium name="Mycorrhizal Genomics Consortium"/>
            <person name="Kohler A."/>
            <person name="Kuo A."/>
            <person name="Nagy L.G."/>
            <person name="Floudas D."/>
            <person name="Copeland A."/>
            <person name="Barry K.W."/>
            <person name="Cichocki N."/>
            <person name="Veneault-Fourrey C."/>
            <person name="LaButti K."/>
            <person name="Lindquist E.A."/>
            <person name="Lipzen A."/>
            <person name="Lundell T."/>
            <person name="Morin E."/>
            <person name="Murat C."/>
            <person name="Riley R."/>
            <person name="Ohm R."/>
            <person name="Sun H."/>
            <person name="Tunlid A."/>
            <person name="Henrissat B."/>
            <person name="Grigoriev I.V."/>
            <person name="Hibbett D.S."/>
            <person name="Martin F."/>
        </authorList>
    </citation>
    <scope>NUCLEOTIDE SEQUENCE [LARGE SCALE GENOMIC DNA]</scope>
    <source>
        <strain evidence="2">UH-Slu-Lm8-n1</strain>
    </source>
</reference>
<dbReference type="AlphaFoldDB" id="A0A0D0AR48"/>
<dbReference type="InParanoid" id="A0A0D0AR48"/>
<protein>
    <submittedName>
        <fullName evidence="1">Uncharacterized protein</fullName>
    </submittedName>
</protein>
<dbReference type="EMBL" id="KN835301">
    <property type="protein sequence ID" value="KIK40479.1"/>
    <property type="molecule type" value="Genomic_DNA"/>
</dbReference>
<accession>A0A0D0AR48</accession>
<dbReference type="HOGENOM" id="CLU_1950224_0_0_1"/>
<dbReference type="Proteomes" id="UP000054485">
    <property type="component" value="Unassembled WGS sequence"/>
</dbReference>
<sequence>MAGNDDQGLVYDLGILGSWTAIHHPLTSPRDRGYLHAIEYGYTHKWVYRPQWPMLSLHVARICDSYHLQTPSLSKSGSVRFSGKFSGRQTKLQVQVQLFGRTLDQMPPNQVEVNSWGTYTHHSGKGGSF</sequence>
<organism evidence="1 2">
    <name type="scientific">Suillus luteus UH-Slu-Lm8-n1</name>
    <dbReference type="NCBI Taxonomy" id="930992"/>
    <lineage>
        <taxon>Eukaryota</taxon>
        <taxon>Fungi</taxon>
        <taxon>Dikarya</taxon>
        <taxon>Basidiomycota</taxon>
        <taxon>Agaricomycotina</taxon>
        <taxon>Agaricomycetes</taxon>
        <taxon>Agaricomycetidae</taxon>
        <taxon>Boletales</taxon>
        <taxon>Suillineae</taxon>
        <taxon>Suillaceae</taxon>
        <taxon>Suillus</taxon>
    </lineage>
</organism>